<accession>A0A1H9CFG3</accession>
<gene>
    <name evidence="6" type="ORF">SAMN05421824_0897</name>
</gene>
<dbReference type="Pfam" id="PF00149">
    <property type="entry name" value="Metallophos"/>
    <property type="match status" value="1"/>
</dbReference>
<evidence type="ECO:0000259" key="4">
    <source>
        <dbReference type="Pfam" id="PF00149"/>
    </source>
</evidence>
<feature type="signal peptide" evidence="3">
    <location>
        <begin position="1"/>
        <end position="23"/>
    </location>
</feature>
<feature type="chain" id="PRO_5011680527" evidence="3">
    <location>
        <begin position="24"/>
        <end position="1235"/>
    </location>
</feature>
<protein>
    <submittedName>
        <fullName evidence="6">Calcineurin-like phosphoesterase</fullName>
    </submittedName>
</protein>
<dbReference type="EMBL" id="FOFN01000001">
    <property type="protein sequence ID" value="SEP99980.1"/>
    <property type="molecule type" value="Genomic_DNA"/>
</dbReference>
<keyword evidence="7" id="KW-1185">Reference proteome</keyword>
<feature type="domain" description="Calcineurin-like phosphoesterase" evidence="4">
    <location>
        <begin position="45"/>
        <end position="239"/>
    </location>
</feature>
<dbReference type="InterPro" id="IPR004843">
    <property type="entry name" value="Calcineurin-like_PHP"/>
</dbReference>
<dbReference type="InterPro" id="IPR005565">
    <property type="entry name" value="Hemolysn_activator_HlyB_C"/>
</dbReference>
<feature type="domain" description="Haemolysin activator HlyB C-terminal" evidence="5">
    <location>
        <begin position="1084"/>
        <end position="1191"/>
    </location>
</feature>
<keyword evidence="1 3" id="KW-0732">Signal</keyword>
<evidence type="ECO:0000256" key="1">
    <source>
        <dbReference type="ARBA" id="ARBA00022729"/>
    </source>
</evidence>
<evidence type="ECO:0000313" key="6">
    <source>
        <dbReference type="EMBL" id="SEP99980.1"/>
    </source>
</evidence>
<proteinExistence type="predicted"/>
<dbReference type="AlphaFoldDB" id="A0A1H9CFG3"/>
<dbReference type="Gene3D" id="2.40.160.50">
    <property type="entry name" value="membrane protein fhac: a member of the omp85/tpsb transporter family"/>
    <property type="match status" value="1"/>
</dbReference>
<name>A0A1H9CFG3_9FLAO</name>
<dbReference type="RefSeq" id="WP_092575972.1">
    <property type="nucleotide sequence ID" value="NZ_FOFN01000001.1"/>
</dbReference>
<dbReference type="Pfam" id="PF03865">
    <property type="entry name" value="ShlB"/>
    <property type="match status" value="1"/>
</dbReference>
<dbReference type="InterPro" id="IPR029052">
    <property type="entry name" value="Metallo-depent_PP-like"/>
</dbReference>
<reference evidence="6 7" key="1">
    <citation type="submission" date="2016-10" db="EMBL/GenBank/DDBJ databases">
        <authorList>
            <person name="de Groot N.N."/>
        </authorList>
    </citation>
    <scope>NUCLEOTIDE SEQUENCE [LARGE SCALE GENOMIC DNA]</scope>
    <source>
        <strain evidence="6 7">DSM 21035</strain>
    </source>
</reference>
<dbReference type="InterPro" id="IPR051558">
    <property type="entry name" value="Metallophosphoesterase_PAP"/>
</dbReference>
<organism evidence="6 7">
    <name type="scientific">Hyunsoonleella jejuensis</name>
    <dbReference type="NCBI Taxonomy" id="419940"/>
    <lineage>
        <taxon>Bacteria</taxon>
        <taxon>Pseudomonadati</taxon>
        <taxon>Bacteroidota</taxon>
        <taxon>Flavobacteriia</taxon>
        <taxon>Flavobacteriales</taxon>
        <taxon>Flavobacteriaceae</taxon>
    </lineage>
</organism>
<sequence>MKLSKLFSVTISMLLLSACATYAPQYANENHQQTQFPNKEIDKTFYLVGDAGKSPMGGMSNALSAFNTYTKTKSTKGDYAIFLGDNIYPSGLPKKDEKGRKEAENALDAQVKSLSGFKGEVVFIPGNHDWYANGVKGLKRQEKYIEDALGKNTFQPENGCPLESIDIGETIQLIIIDTEWYLENWNDHPTINDKCEIKTRERFFIEVEGELKKAQNKTIVFAMHHPMYTNGTHGGKYAAIKHLFPFQQKIPLPIIGSLITQLRTQGGVSIQDRYNERYNELMNRLETMAIDSENLVFVSGHEHTLQYIEQETIKQIVSGSGAKESYAEISDNGLFSYGGEGFAELTVFKDGSSWVRYYSAKQGRPEIVFTKEIFPAKKQYDISELPDAFPQEVEVSIYSKEETDVSGFFESVWGDHYRDVYSTKIKAKVATLDTLFGGLEVVRKGGGHQTRSLRLKTKDGRELNMRALRKSATQYLQTVLFKDTYIQDEFEKTEVEELILDFYTAAHPYAFTVVPDLSDAAGIYHTNPYLYFIPKHKHLGDFNEEYGGELYMIEERPEENYAEEKNFGYADDLESTHDIIEKIREDEEHKIDENAFIRARLFDMLIGDWDRHQDQWRWAQFDMENGAHYYRPIPRDRDQVFSNFDGALLDVMRIISGSTKQLQVYDEKLEHVEWMNAAGIKLDRVLIQQADKETWLKQAKFLQDNVTDAIIDKAFKKVPEEVQDETLKEIKEKLKGRRTNLLDIATRYYNYLNTLVILTGTDKDDYIEVTRSGDNETHVKISRIKGGEKADVLVDKTFKRDITKEMWIYGLDDKDIFEVKGKANNPIFIRLIGGQENDTYIIKNGRRVKVYDHESKKNTIKENKGGTIRLTDVYKLNLFDFNKNITKTSVITPAIGFNPDDGFLLGMQYVKTTKGFQRNPYSQQHRYKGGYYFATEGFSLNYDGEFANIMNDWNLHIGGQFTSANFTNNFFGYGNETVNNDDDLDLDYNRVKTSIMALKAGILKKGNFGSDYGIRAIFEGIKLDDTDNRFITNDFVPATNEAFYERRFFGGLEAQFNYSSFDDKINPKKAMTFMLQVGGKTEFEDTKNTYGYINTNLGFYNSITRNKKLVLKTDMRAQFRIGDDLIFYQAANIGGRNGLRGFRTERFTGQNSFVGSADLRYSFPSFKTSTLPLQIGVFTGADVGRVWVKNDTSKLWHNDYGGGFWITAAESLSGTFNFFNSVEGLRFSFGFGLNF</sequence>
<dbReference type="PROSITE" id="PS51257">
    <property type="entry name" value="PROKAR_LIPOPROTEIN"/>
    <property type="match status" value="1"/>
</dbReference>
<dbReference type="OrthoDB" id="333971at2"/>
<evidence type="ECO:0000256" key="2">
    <source>
        <dbReference type="ARBA" id="ARBA00022801"/>
    </source>
</evidence>
<dbReference type="SUPFAM" id="SSF56300">
    <property type="entry name" value="Metallo-dependent phosphatases"/>
    <property type="match status" value="1"/>
</dbReference>
<dbReference type="Gene3D" id="3.60.21.10">
    <property type="match status" value="1"/>
</dbReference>
<dbReference type="PANTHER" id="PTHR10161">
    <property type="entry name" value="TARTRATE-RESISTANT ACID PHOSPHATASE TYPE 5"/>
    <property type="match status" value="1"/>
</dbReference>
<evidence type="ECO:0000313" key="7">
    <source>
        <dbReference type="Proteomes" id="UP000198999"/>
    </source>
</evidence>
<keyword evidence="2" id="KW-0378">Hydrolase</keyword>
<evidence type="ECO:0000259" key="5">
    <source>
        <dbReference type="Pfam" id="PF03865"/>
    </source>
</evidence>
<dbReference type="Proteomes" id="UP000198999">
    <property type="component" value="Unassembled WGS sequence"/>
</dbReference>
<dbReference type="GO" id="GO:0016787">
    <property type="term" value="F:hydrolase activity"/>
    <property type="evidence" value="ECO:0007669"/>
    <property type="project" value="UniProtKB-KW"/>
</dbReference>
<evidence type="ECO:0000256" key="3">
    <source>
        <dbReference type="SAM" id="SignalP"/>
    </source>
</evidence>
<dbReference type="STRING" id="419940.SAMN05421824_0897"/>
<dbReference type="PANTHER" id="PTHR10161:SF14">
    <property type="entry name" value="TARTRATE-RESISTANT ACID PHOSPHATASE TYPE 5"/>
    <property type="match status" value="1"/>
</dbReference>